<organism evidence="2 3">
    <name type="scientific">Paraburkholderia fungorum</name>
    <dbReference type="NCBI Taxonomy" id="134537"/>
    <lineage>
        <taxon>Bacteria</taxon>
        <taxon>Pseudomonadati</taxon>
        <taxon>Pseudomonadota</taxon>
        <taxon>Betaproteobacteria</taxon>
        <taxon>Burkholderiales</taxon>
        <taxon>Burkholderiaceae</taxon>
        <taxon>Paraburkholderia</taxon>
    </lineage>
</organism>
<dbReference type="Gene3D" id="3.40.50.300">
    <property type="entry name" value="P-loop containing nucleotide triphosphate hydrolases"/>
    <property type="match status" value="1"/>
</dbReference>
<dbReference type="AlphaFoldDB" id="A0A1H1JYC9"/>
<dbReference type="RefSeq" id="WP_074774343.1">
    <property type="nucleotide sequence ID" value="NZ_FNKP01000004.1"/>
</dbReference>
<name>A0A1H1JYC9_9BURK</name>
<dbReference type="Proteomes" id="UP000183487">
    <property type="component" value="Unassembled WGS sequence"/>
</dbReference>
<dbReference type="SUPFAM" id="SSF52540">
    <property type="entry name" value="P-loop containing nucleoside triphosphate hydrolases"/>
    <property type="match status" value="1"/>
</dbReference>
<dbReference type="InterPro" id="IPR027417">
    <property type="entry name" value="P-loop_NTPase"/>
</dbReference>
<keyword evidence="3" id="KW-1185">Reference proteome</keyword>
<evidence type="ECO:0000313" key="3">
    <source>
        <dbReference type="Proteomes" id="UP000183487"/>
    </source>
</evidence>
<accession>A0A1H1JYC9</accession>
<protein>
    <submittedName>
        <fullName evidence="2">KAP family P-loop domain-containing protein</fullName>
    </submittedName>
</protein>
<gene>
    <name evidence="2" type="ORF">SAMN05443245_7516</name>
</gene>
<evidence type="ECO:0000259" key="1">
    <source>
        <dbReference type="Pfam" id="PF07693"/>
    </source>
</evidence>
<dbReference type="InterPro" id="IPR011646">
    <property type="entry name" value="KAP_P-loop"/>
</dbReference>
<dbReference type="Pfam" id="PF07693">
    <property type="entry name" value="KAP_NTPase"/>
    <property type="match status" value="1"/>
</dbReference>
<proteinExistence type="predicted"/>
<dbReference type="OrthoDB" id="88903at2"/>
<evidence type="ECO:0000313" key="2">
    <source>
        <dbReference type="EMBL" id="SDR54822.1"/>
    </source>
</evidence>
<sequence>MSKAIIEQVITEFIGNTTPGVLAITGPWGVGKTFLLRDIIAGFRSTKGLRKYAYASAFGAQSVAEIRTALLAKTRNLPFEGDATRKLRGRIEAQAEKRNFRLAFNALKEMIPWGGKHLVIALEAIAGSMIGETLIVLDDLERSGARLTIQELMGLASDLKEQGLCKVILVFNEEQLDAATSEAYETLAEKVVDQKLEFVLDVPEAIDIGLASDTPMRELLVAPLTALRVSNIRVIKKVETAARMLDQAIGGRSQRVRQQAATTIAVLACSLYERGRGFPPPDELVRYNYITHRMGRGDGGRQNAEPQEWVGWLDACQYSSTDDFDRALLEAMTRGYVAGTDIDAQARSLDAVANREQLEKIFSDAWDLFHQRFDVDAGTVTAALADAVRQSAMVISPLNLNATVRLLRELGFGERADEVLEMYIAARRSTPEVFDINKAAIMGDIDDPQTRARFTQEFKAARPALSLEAAADLIIQNTDWNDGIPDAFSRATTDQLIALVTSHQGPDLQHLVTGVFRMPASPEERENARLKMVEALRVVGQRSVIDRMRVQRLGVQMAD</sequence>
<feature type="domain" description="KAP NTPase" evidence="1">
    <location>
        <begin position="17"/>
        <end position="191"/>
    </location>
</feature>
<dbReference type="EMBL" id="FNKP01000004">
    <property type="protein sequence ID" value="SDR54822.1"/>
    <property type="molecule type" value="Genomic_DNA"/>
</dbReference>
<reference evidence="3" key="1">
    <citation type="submission" date="2016-10" db="EMBL/GenBank/DDBJ databases">
        <authorList>
            <person name="Varghese N."/>
        </authorList>
    </citation>
    <scope>NUCLEOTIDE SEQUENCE [LARGE SCALE GENOMIC DNA]</scope>
    <source>
        <strain evidence="3">GAS106B</strain>
    </source>
</reference>